<keyword evidence="13" id="KW-1185">Reference proteome</keyword>
<dbReference type="OrthoDB" id="9768177at2"/>
<evidence type="ECO:0000256" key="8">
    <source>
        <dbReference type="PROSITE-ProRule" id="PRU01360"/>
    </source>
</evidence>
<keyword evidence="4 8" id="KW-0812">Transmembrane</keyword>
<dbReference type="InterPro" id="IPR037066">
    <property type="entry name" value="Plug_dom_sf"/>
</dbReference>
<dbReference type="NCBIfam" id="TIGR04057">
    <property type="entry name" value="SusC_RagA_signa"/>
    <property type="match status" value="1"/>
</dbReference>
<dbReference type="InterPro" id="IPR000531">
    <property type="entry name" value="Beta-barrel_TonB"/>
</dbReference>
<dbReference type="Pfam" id="PF07715">
    <property type="entry name" value="Plug"/>
    <property type="match status" value="1"/>
</dbReference>
<evidence type="ECO:0000256" key="5">
    <source>
        <dbReference type="ARBA" id="ARBA00023077"/>
    </source>
</evidence>
<dbReference type="Gene3D" id="2.40.170.20">
    <property type="entry name" value="TonB-dependent receptor, beta-barrel domain"/>
    <property type="match status" value="1"/>
</dbReference>
<evidence type="ECO:0000313" key="12">
    <source>
        <dbReference type="EMBL" id="QEC78574.1"/>
    </source>
</evidence>
<dbReference type="EMBL" id="CP042437">
    <property type="protein sequence ID" value="QEC78574.1"/>
    <property type="molecule type" value="Genomic_DNA"/>
</dbReference>
<dbReference type="InterPro" id="IPR023997">
    <property type="entry name" value="TonB-dep_OMP_SusC/RagA_CS"/>
</dbReference>
<dbReference type="InterPro" id="IPR036942">
    <property type="entry name" value="Beta-barrel_TonB_sf"/>
</dbReference>
<dbReference type="AlphaFoldDB" id="A0A5B8W419"/>
<dbReference type="NCBIfam" id="TIGR04056">
    <property type="entry name" value="OMP_RagA_SusC"/>
    <property type="match status" value="1"/>
</dbReference>
<evidence type="ECO:0000256" key="7">
    <source>
        <dbReference type="ARBA" id="ARBA00023237"/>
    </source>
</evidence>
<evidence type="ECO:0000259" key="11">
    <source>
        <dbReference type="Pfam" id="PF07715"/>
    </source>
</evidence>
<dbReference type="GO" id="GO:0009279">
    <property type="term" value="C:cell outer membrane"/>
    <property type="evidence" value="ECO:0007669"/>
    <property type="project" value="UniProtKB-SubCell"/>
</dbReference>
<evidence type="ECO:0000256" key="6">
    <source>
        <dbReference type="ARBA" id="ARBA00023136"/>
    </source>
</evidence>
<dbReference type="RefSeq" id="WP_147057344.1">
    <property type="nucleotide sequence ID" value="NZ_CP042437.1"/>
</dbReference>
<keyword evidence="3 8" id="KW-1134">Transmembrane beta strand</keyword>
<dbReference type="Gene3D" id="2.170.130.10">
    <property type="entry name" value="TonB-dependent receptor, plug domain"/>
    <property type="match status" value="1"/>
</dbReference>
<dbReference type="PROSITE" id="PS52016">
    <property type="entry name" value="TONB_DEPENDENT_REC_3"/>
    <property type="match status" value="1"/>
</dbReference>
<evidence type="ECO:0000256" key="2">
    <source>
        <dbReference type="ARBA" id="ARBA00022448"/>
    </source>
</evidence>
<reference evidence="12 13" key="1">
    <citation type="journal article" date="2013" name="J. Microbiol.">
        <title>Mucilaginibacter ginsenosidivorax sp. nov., with ginsenoside converting activity isolated from sediment.</title>
        <authorList>
            <person name="Kim J.K."/>
            <person name="Choi T.E."/>
            <person name="Liu Q.M."/>
            <person name="Park H.Y."/>
            <person name="Yi T.H."/>
            <person name="Yoon M.H."/>
            <person name="Kim S.C."/>
            <person name="Im W.T."/>
        </authorList>
    </citation>
    <scope>NUCLEOTIDE SEQUENCE [LARGE SCALE GENOMIC DNA]</scope>
    <source>
        <strain evidence="12 13">KHI28</strain>
    </source>
</reference>
<dbReference type="SUPFAM" id="SSF56935">
    <property type="entry name" value="Porins"/>
    <property type="match status" value="1"/>
</dbReference>
<dbReference type="Proteomes" id="UP000321362">
    <property type="component" value="Chromosome"/>
</dbReference>
<dbReference type="SUPFAM" id="SSF49464">
    <property type="entry name" value="Carboxypeptidase regulatory domain-like"/>
    <property type="match status" value="1"/>
</dbReference>
<evidence type="ECO:0000259" key="10">
    <source>
        <dbReference type="Pfam" id="PF00593"/>
    </source>
</evidence>
<dbReference type="InterPro" id="IPR012910">
    <property type="entry name" value="Plug_dom"/>
</dbReference>
<gene>
    <name evidence="12" type="ORF">FSB76_22465</name>
</gene>
<evidence type="ECO:0000256" key="1">
    <source>
        <dbReference type="ARBA" id="ARBA00004571"/>
    </source>
</evidence>
<keyword evidence="5 9" id="KW-0798">TonB box</keyword>
<dbReference type="InterPro" id="IPR008969">
    <property type="entry name" value="CarboxyPept-like_regulatory"/>
</dbReference>
<evidence type="ECO:0000256" key="3">
    <source>
        <dbReference type="ARBA" id="ARBA00022452"/>
    </source>
</evidence>
<name>A0A5B8W419_9SPHI</name>
<keyword evidence="2 8" id="KW-0813">Transport</keyword>
<evidence type="ECO:0000313" key="13">
    <source>
        <dbReference type="Proteomes" id="UP000321362"/>
    </source>
</evidence>
<comment type="subcellular location">
    <subcellularLocation>
        <location evidence="1 8">Cell outer membrane</location>
        <topology evidence="1 8">Multi-pass membrane protein</topology>
    </subcellularLocation>
</comment>
<dbReference type="KEGG" id="mgk:FSB76_22465"/>
<comment type="similarity">
    <text evidence="8 9">Belongs to the TonB-dependent receptor family.</text>
</comment>
<protein>
    <submittedName>
        <fullName evidence="12">TonB-dependent receptor</fullName>
    </submittedName>
</protein>
<proteinExistence type="inferred from homology"/>
<evidence type="ECO:0000256" key="9">
    <source>
        <dbReference type="RuleBase" id="RU003357"/>
    </source>
</evidence>
<keyword evidence="6 8" id="KW-0472">Membrane</keyword>
<organism evidence="12 13">
    <name type="scientific">Mucilaginibacter ginsenosidivorax</name>
    <dbReference type="NCBI Taxonomy" id="862126"/>
    <lineage>
        <taxon>Bacteria</taxon>
        <taxon>Pseudomonadati</taxon>
        <taxon>Bacteroidota</taxon>
        <taxon>Sphingobacteriia</taxon>
        <taxon>Sphingobacteriales</taxon>
        <taxon>Sphingobacteriaceae</taxon>
        <taxon>Mucilaginibacter</taxon>
    </lineage>
</organism>
<evidence type="ECO:0000256" key="4">
    <source>
        <dbReference type="ARBA" id="ARBA00022692"/>
    </source>
</evidence>
<accession>A0A5B8W419</accession>
<dbReference type="InterPro" id="IPR023996">
    <property type="entry name" value="TonB-dep_OMP_SusC/RagA"/>
</dbReference>
<keyword evidence="12" id="KW-0675">Receptor</keyword>
<feature type="domain" description="TonB-dependent receptor plug" evidence="11">
    <location>
        <begin position="120"/>
        <end position="223"/>
    </location>
</feature>
<feature type="domain" description="TonB-dependent receptor-like beta-barrel" evidence="10">
    <location>
        <begin position="458"/>
        <end position="919"/>
    </location>
</feature>
<dbReference type="InterPro" id="IPR039426">
    <property type="entry name" value="TonB-dep_rcpt-like"/>
</dbReference>
<keyword evidence="7 8" id="KW-0998">Cell outer membrane</keyword>
<dbReference type="Pfam" id="PF13715">
    <property type="entry name" value="CarbopepD_reg_2"/>
    <property type="match status" value="1"/>
</dbReference>
<dbReference type="Pfam" id="PF00593">
    <property type="entry name" value="TonB_dep_Rec_b-barrel"/>
    <property type="match status" value="1"/>
</dbReference>
<sequence>MYDKLFYTVWRMCFIFLGLFLSFTVFAQSKRTGKVLGFDDKLPVIGASVVIRGSSLGAITDVNGSFTLTLKATDVLVVSYVGYDTQEFTVGDAAAPVIKLHPASRSLNEVVVTGYSSQRKKDITGAVAVVNVTNLKAVPSGSTESLLQGQASGVTVVSSGAPGSASNIKIRGITSVGSTDPLVIVDGTPGSLHDLNVNDIQSIQVLKDAGSAAIYGVRGSNGVVIVTTKKGKVGTPVITYDAYYGTQRPNSKGWNLANPTETAKAIWQEYKNDGLAPVHKQYGSGPEPVVPDYITPTAGKNGDPNTNPDTYALYSNQITKANKQGTDWFHEIFKPAPMQSHSLSVSGGTDKSAYLFSLGYLDQQGTLIETMLKRYSLRVNTSYKVKDHIRLGENLYAFYKQNPGYTNLPGVNSTNAINASYRIPNIIPVYDIMGNYAGAGSQSLGNAPNPVAIQKRTKDYKNDDWQISGNAYAEVDFLKKFTARSSFGGTVDYFYNNAFVFTGYENAENSTNPNSYIENYGFSTSWTWTNTLNYKDTFGKHSINVLIGSEAIKNLGNAVGASRGNYYLTNPNNLTVDPNLWTLNFGESGTQTNANIVNPAGQQTPYQLALYSLFGRFDYNYNDKYLLSGTLRRDGASVFATNNRYGVFPSVTGGWRISGEQFMKKVDWINDLKIRAGWGKLGSISNINSTNAFTLYGQGAVLSYYDIAGSSNHATQGLYISQFGNPNTSWEEDIITNIGFDATIIKNKVDMSFEVYKKSINGLLFPAALPSTAGGAAAPFINAGNIENKGIDAAVTYHGSIGTDFKMDLTGTFTTYDNKVVSLPKGTAYLDIGSGGSSTTYSRLQPGHPVGAFFGYKVIGIFQNAAEVSSAPTQDAAAPGRFRYQDVNGDGKIDASDRTFFGNPNPKFTSGLNIGASYKNFDFLLFLYASVGNDVLNIVRASTDFPQQFDVAISKDAVYNSWTPDRPNAKVPMLERSSNFSNTTFSSYYDESGSYLRFKTMVLGYTIPALKLKRIGIEKLRLFIQGTNLFTITKYSGLDPELPGSNTSSTLFGIDGGAYPANQKTYTAGVNMSF</sequence>